<dbReference type="OrthoDB" id="9779136at2"/>
<keyword evidence="3 5" id="KW-0067">ATP-binding</keyword>
<protein>
    <submittedName>
        <fullName evidence="5">Amino acid/amide ABC transporter ATP-binding protein 1, HAAT family</fullName>
    </submittedName>
</protein>
<dbReference type="GO" id="GO:0005304">
    <property type="term" value="F:L-valine transmembrane transporter activity"/>
    <property type="evidence" value="ECO:0007669"/>
    <property type="project" value="TreeGrafter"/>
</dbReference>
<accession>A0A1W1VGD1</accession>
<dbReference type="CDD" id="cd03219">
    <property type="entry name" value="ABC_Mj1267_LivG_branched"/>
    <property type="match status" value="1"/>
</dbReference>
<dbReference type="Gene3D" id="3.40.50.300">
    <property type="entry name" value="P-loop containing nucleotide triphosphate hydrolases"/>
    <property type="match status" value="1"/>
</dbReference>
<evidence type="ECO:0000313" key="5">
    <source>
        <dbReference type="EMBL" id="SMB92280.1"/>
    </source>
</evidence>
<dbReference type="InterPro" id="IPR003439">
    <property type="entry name" value="ABC_transporter-like_ATP-bd"/>
</dbReference>
<dbReference type="GO" id="GO:1903805">
    <property type="term" value="P:L-valine import across plasma membrane"/>
    <property type="evidence" value="ECO:0007669"/>
    <property type="project" value="TreeGrafter"/>
</dbReference>
<dbReference type="SMART" id="SM00382">
    <property type="entry name" value="AAA"/>
    <property type="match status" value="1"/>
</dbReference>
<dbReference type="PROSITE" id="PS50893">
    <property type="entry name" value="ABC_TRANSPORTER_2"/>
    <property type="match status" value="1"/>
</dbReference>
<evidence type="ECO:0000256" key="3">
    <source>
        <dbReference type="ARBA" id="ARBA00022840"/>
    </source>
</evidence>
<keyword evidence="1" id="KW-0813">Transport</keyword>
<dbReference type="GO" id="GO:0042941">
    <property type="term" value="P:D-alanine transmembrane transport"/>
    <property type="evidence" value="ECO:0007669"/>
    <property type="project" value="TreeGrafter"/>
</dbReference>
<dbReference type="GO" id="GO:0005886">
    <property type="term" value="C:plasma membrane"/>
    <property type="evidence" value="ECO:0007669"/>
    <property type="project" value="TreeGrafter"/>
</dbReference>
<gene>
    <name evidence="5" type="ORF">SAMN00808754_0607</name>
</gene>
<dbReference type="RefSeq" id="WP_084663916.1">
    <property type="nucleotide sequence ID" value="NZ_LT838272.1"/>
</dbReference>
<keyword evidence="2" id="KW-0547">Nucleotide-binding</keyword>
<dbReference type="GO" id="GO:0015188">
    <property type="term" value="F:L-isoleucine transmembrane transporter activity"/>
    <property type="evidence" value="ECO:0007669"/>
    <property type="project" value="TreeGrafter"/>
</dbReference>
<dbReference type="GO" id="GO:0005524">
    <property type="term" value="F:ATP binding"/>
    <property type="evidence" value="ECO:0007669"/>
    <property type="project" value="UniProtKB-KW"/>
</dbReference>
<dbReference type="SUPFAM" id="SSF52540">
    <property type="entry name" value="P-loop containing nucleoside triphosphate hydrolases"/>
    <property type="match status" value="1"/>
</dbReference>
<dbReference type="PANTHER" id="PTHR45772:SF7">
    <property type="entry name" value="AMINO ACID ABC TRANSPORTER ATP-BINDING PROTEIN"/>
    <property type="match status" value="1"/>
</dbReference>
<dbReference type="Pfam" id="PF00005">
    <property type="entry name" value="ABC_tran"/>
    <property type="match status" value="1"/>
</dbReference>
<evidence type="ECO:0000256" key="2">
    <source>
        <dbReference type="ARBA" id="ARBA00022741"/>
    </source>
</evidence>
<dbReference type="FunFam" id="3.40.50.300:FF:000421">
    <property type="entry name" value="Branched-chain amino acid ABC transporter ATP-binding protein"/>
    <property type="match status" value="1"/>
</dbReference>
<name>A0A1W1VGD1_9FIRM</name>
<dbReference type="InterPro" id="IPR032823">
    <property type="entry name" value="BCA_ABC_TP_C"/>
</dbReference>
<dbReference type="AlphaFoldDB" id="A0A1W1VGD1"/>
<sequence>MDGEVILVAEGITKKFGGLVALNKVDVVIRKGERHVMIGPNGSGKTTFINVVTGVYQPDEGNIRLQDEEITRLPPHKITEKGIGRTFQNIRLFGSMTVWENIAVGMHCRTQSGLIEVLLRLGREREERKIIEKKIREISYFLGLDKVLNQNVRSLPYGKQRIVEIGRAMATDPKMLILDEPAAGMNSQEVVELATIIKKISQLGITVLLIEHNMEFVKDIADRITVLDAGQKIAEGNFEEIQSHPKVVEAYLGTRGVANA</sequence>
<feature type="domain" description="ABC transporter" evidence="4">
    <location>
        <begin position="7"/>
        <end position="254"/>
    </location>
</feature>
<dbReference type="GO" id="GO:0015808">
    <property type="term" value="P:L-alanine transport"/>
    <property type="evidence" value="ECO:0007669"/>
    <property type="project" value="TreeGrafter"/>
</dbReference>
<evidence type="ECO:0000259" key="4">
    <source>
        <dbReference type="PROSITE" id="PS50893"/>
    </source>
</evidence>
<proteinExistence type="predicted"/>
<dbReference type="Proteomes" id="UP000192569">
    <property type="component" value="Chromosome I"/>
</dbReference>
<evidence type="ECO:0000256" key="1">
    <source>
        <dbReference type="ARBA" id="ARBA00022448"/>
    </source>
</evidence>
<dbReference type="InterPro" id="IPR051120">
    <property type="entry name" value="ABC_AA/LPS_Transport"/>
</dbReference>
<dbReference type="STRING" id="698762.SAMN00808754_0607"/>
<organism evidence="5 6">
    <name type="scientific">Thermanaeromonas toyohensis ToBE</name>
    <dbReference type="NCBI Taxonomy" id="698762"/>
    <lineage>
        <taxon>Bacteria</taxon>
        <taxon>Bacillati</taxon>
        <taxon>Bacillota</taxon>
        <taxon>Clostridia</taxon>
        <taxon>Neomoorellales</taxon>
        <taxon>Neomoorellaceae</taxon>
        <taxon>Thermanaeromonas</taxon>
    </lineage>
</organism>
<dbReference type="GO" id="GO:0015192">
    <property type="term" value="F:L-phenylalanine transmembrane transporter activity"/>
    <property type="evidence" value="ECO:0007669"/>
    <property type="project" value="TreeGrafter"/>
</dbReference>
<dbReference type="PANTHER" id="PTHR45772">
    <property type="entry name" value="CONSERVED COMPONENT OF ABC TRANSPORTER FOR NATURAL AMINO ACIDS-RELATED"/>
    <property type="match status" value="1"/>
</dbReference>
<dbReference type="GO" id="GO:0016887">
    <property type="term" value="F:ATP hydrolysis activity"/>
    <property type="evidence" value="ECO:0007669"/>
    <property type="project" value="InterPro"/>
</dbReference>
<dbReference type="InterPro" id="IPR027417">
    <property type="entry name" value="P-loop_NTPase"/>
</dbReference>
<dbReference type="InterPro" id="IPR003593">
    <property type="entry name" value="AAA+_ATPase"/>
</dbReference>
<reference evidence="5 6" key="1">
    <citation type="submission" date="2017-04" db="EMBL/GenBank/DDBJ databases">
        <authorList>
            <person name="Afonso C.L."/>
            <person name="Miller P.J."/>
            <person name="Scott M.A."/>
            <person name="Spackman E."/>
            <person name="Goraichik I."/>
            <person name="Dimitrov K.M."/>
            <person name="Suarez D.L."/>
            <person name="Swayne D.E."/>
        </authorList>
    </citation>
    <scope>NUCLEOTIDE SEQUENCE [LARGE SCALE GENOMIC DNA]</scope>
    <source>
        <strain evidence="5 6">ToBE</strain>
    </source>
</reference>
<dbReference type="Pfam" id="PF12399">
    <property type="entry name" value="BCA_ABC_TP_C"/>
    <property type="match status" value="1"/>
</dbReference>
<dbReference type="GO" id="GO:1903806">
    <property type="term" value="P:L-isoleucine import across plasma membrane"/>
    <property type="evidence" value="ECO:0007669"/>
    <property type="project" value="TreeGrafter"/>
</dbReference>
<dbReference type="EMBL" id="LT838272">
    <property type="protein sequence ID" value="SMB92280.1"/>
    <property type="molecule type" value="Genomic_DNA"/>
</dbReference>
<keyword evidence="6" id="KW-1185">Reference proteome</keyword>
<evidence type="ECO:0000313" key="6">
    <source>
        <dbReference type="Proteomes" id="UP000192569"/>
    </source>
</evidence>